<feature type="compositionally biased region" description="Low complexity" evidence="1">
    <location>
        <begin position="93"/>
        <end position="105"/>
    </location>
</feature>
<feature type="transmembrane region" description="Helical" evidence="2">
    <location>
        <begin position="344"/>
        <end position="363"/>
    </location>
</feature>
<reference evidence="3 4" key="1">
    <citation type="journal article" date="2020" name="J. Phycol.">
        <title>Comparative genome analysis reveals Cyanidiococcus gen. nov., a new extremophilic red algal genus sister to Cyanidioschyzon (Cyanidioschyzonaceae, Rhodophyta).</title>
        <authorList>
            <person name="Liu S.-L."/>
            <person name="Chiang Y.-R."/>
            <person name="Yoon H.S."/>
            <person name="Fu H.-Y."/>
        </authorList>
    </citation>
    <scope>NUCLEOTIDE SEQUENCE [LARGE SCALE GENOMIC DNA]</scope>
    <source>
        <strain evidence="3 4">THAL066</strain>
    </source>
</reference>
<organism evidence="3 4">
    <name type="scientific">Cyanidiococcus yangmingshanensis</name>
    <dbReference type="NCBI Taxonomy" id="2690220"/>
    <lineage>
        <taxon>Eukaryota</taxon>
        <taxon>Rhodophyta</taxon>
        <taxon>Bangiophyceae</taxon>
        <taxon>Cyanidiales</taxon>
        <taxon>Cyanidiaceae</taxon>
        <taxon>Cyanidiococcus</taxon>
    </lineage>
</organism>
<dbReference type="OrthoDB" id="10569990at2759"/>
<dbReference type="AlphaFoldDB" id="A0A7J7IEL5"/>
<proteinExistence type="predicted"/>
<keyword evidence="2" id="KW-0812">Transmembrane</keyword>
<evidence type="ECO:0000256" key="2">
    <source>
        <dbReference type="SAM" id="Phobius"/>
    </source>
</evidence>
<feature type="region of interest" description="Disordered" evidence="1">
    <location>
        <begin position="236"/>
        <end position="265"/>
    </location>
</feature>
<sequence>MFLLKRLYQTVGYVLGTVWRLCGWFFGLGPAAPFLTTSTGHGTCLEGHLTENGNEEARLFETRLPERGSVGAREGALKTLPVEAEGYGRDVSSSRLSPLSESGELVAGPQRETRTGRSWLAAQSNENTLHAGLEDGESPKHLDANEYGSGSQRLVRMKGHDLASSAASRWTERVPSGLVTECFLDQTGAIYVPTNATVRYTPKNSAGWPASIRPVPGFPEERPPDLSSLERIAVTRRPTPPEETNASATDAANGPDSLGATEPPLTTSSIRDAVLEAIRVSQERSEASAERGLDSMGALARDSKEMRRLMRRVYLIMYAFIFSTAMLMIFFFQQDGPMTSEHRILLCVVLPIYVLCFTMLHSFGDNFPANLVMLVLLSSLQLVRDWLSFRLLFASQRACPVGKGRRCRQARCVDGNAASLRCASSGLSAAVRTGFYIEWVL</sequence>
<keyword evidence="2" id="KW-0472">Membrane</keyword>
<evidence type="ECO:0008006" key="5">
    <source>
        <dbReference type="Google" id="ProtNLM"/>
    </source>
</evidence>
<evidence type="ECO:0000313" key="4">
    <source>
        <dbReference type="Proteomes" id="UP000530660"/>
    </source>
</evidence>
<gene>
    <name evidence="3" type="ORF">F1559_000855</name>
</gene>
<feature type="transmembrane region" description="Helical" evidence="2">
    <location>
        <begin position="313"/>
        <end position="332"/>
    </location>
</feature>
<protein>
    <recommendedName>
        <fullName evidence="5">Transmembrane protein</fullName>
    </recommendedName>
</protein>
<dbReference type="EMBL" id="VWRR01000016">
    <property type="protein sequence ID" value="KAF6000997.1"/>
    <property type="molecule type" value="Genomic_DNA"/>
</dbReference>
<dbReference type="Proteomes" id="UP000530660">
    <property type="component" value="Unassembled WGS sequence"/>
</dbReference>
<accession>A0A7J7IEL5</accession>
<name>A0A7J7IEL5_9RHOD</name>
<feature type="region of interest" description="Disordered" evidence="1">
    <location>
        <begin position="89"/>
        <end position="116"/>
    </location>
</feature>
<evidence type="ECO:0000313" key="3">
    <source>
        <dbReference type="EMBL" id="KAF6000997.1"/>
    </source>
</evidence>
<evidence type="ECO:0000256" key="1">
    <source>
        <dbReference type="SAM" id="MobiDB-lite"/>
    </source>
</evidence>
<keyword evidence="4" id="KW-1185">Reference proteome</keyword>
<comment type="caution">
    <text evidence="3">The sequence shown here is derived from an EMBL/GenBank/DDBJ whole genome shotgun (WGS) entry which is preliminary data.</text>
</comment>
<keyword evidence="2" id="KW-1133">Transmembrane helix</keyword>